<evidence type="ECO:0000313" key="6">
    <source>
        <dbReference type="EMBL" id="RED44841.1"/>
    </source>
</evidence>
<evidence type="ECO:0000256" key="3">
    <source>
        <dbReference type="ARBA" id="ARBA00023004"/>
    </source>
</evidence>
<dbReference type="GO" id="GO:0004112">
    <property type="term" value="F:cyclic-nucleotide phosphodiesterase activity"/>
    <property type="evidence" value="ECO:0007669"/>
    <property type="project" value="InterPro"/>
</dbReference>
<dbReference type="InterPro" id="IPR050884">
    <property type="entry name" value="CNP_phosphodiesterase-III"/>
</dbReference>
<dbReference type="PANTHER" id="PTHR42988:SF2">
    <property type="entry name" value="CYCLIC NUCLEOTIDE PHOSPHODIESTERASE CBUA0032-RELATED"/>
    <property type="match status" value="1"/>
</dbReference>
<feature type="domain" description="Calcineurin-like phosphoesterase" evidence="5">
    <location>
        <begin position="2"/>
        <end position="196"/>
    </location>
</feature>
<comment type="similarity">
    <text evidence="4">Belongs to the cyclic nucleotide phosphodiesterase class-III family.</text>
</comment>
<accession>A0A3D9H6R7</accession>
<dbReference type="InterPro" id="IPR004843">
    <property type="entry name" value="Calcineurin-like_PHP"/>
</dbReference>
<dbReference type="PANTHER" id="PTHR42988">
    <property type="entry name" value="PHOSPHOHYDROLASE"/>
    <property type="match status" value="1"/>
</dbReference>
<dbReference type="Pfam" id="PF00149">
    <property type="entry name" value="Metallophos"/>
    <property type="match status" value="1"/>
</dbReference>
<keyword evidence="3" id="KW-0408">Iron</keyword>
<evidence type="ECO:0000256" key="2">
    <source>
        <dbReference type="ARBA" id="ARBA00022801"/>
    </source>
</evidence>
<keyword evidence="2" id="KW-0378">Hydrolase</keyword>
<dbReference type="RefSeq" id="WP_115938834.1">
    <property type="nucleotide sequence ID" value="NZ_QRDW01000013.1"/>
</dbReference>
<dbReference type="InterPro" id="IPR026575">
    <property type="entry name" value="GpdQ/CpdA-like"/>
</dbReference>
<dbReference type="CDD" id="cd07402">
    <property type="entry name" value="MPP_GpdQ"/>
    <property type="match status" value="1"/>
</dbReference>
<name>A0A3D9H6R7_9PROT</name>
<keyword evidence="7" id="KW-1185">Reference proteome</keyword>
<dbReference type="Proteomes" id="UP000256845">
    <property type="component" value="Unassembled WGS sequence"/>
</dbReference>
<keyword evidence="1" id="KW-0479">Metal-binding</keyword>
<reference evidence="6 7" key="1">
    <citation type="submission" date="2018-07" db="EMBL/GenBank/DDBJ databases">
        <title>Genomic Encyclopedia of Type Strains, Phase III (KMG-III): the genomes of soil and plant-associated and newly described type strains.</title>
        <authorList>
            <person name="Whitman W."/>
        </authorList>
    </citation>
    <scope>NUCLEOTIDE SEQUENCE [LARGE SCALE GENOMIC DNA]</scope>
    <source>
        <strain evidence="6 7">CECT 8488</strain>
    </source>
</reference>
<dbReference type="InterPro" id="IPR029052">
    <property type="entry name" value="Metallo-depent_PP-like"/>
</dbReference>
<dbReference type="OrthoDB" id="651281at2"/>
<dbReference type="GO" id="GO:0046872">
    <property type="term" value="F:metal ion binding"/>
    <property type="evidence" value="ECO:0007669"/>
    <property type="project" value="UniProtKB-KW"/>
</dbReference>
<dbReference type="Gene3D" id="3.60.21.10">
    <property type="match status" value="1"/>
</dbReference>
<dbReference type="EMBL" id="QRDW01000013">
    <property type="protein sequence ID" value="RED44841.1"/>
    <property type="molecule type" value="Genomic_DNA"/>
</dbReference>
<dbReference type="AlphaFoldDB" id="A0A3D9H6R7"/>
<evidence type="ECO:0000256" key="1">
    <source>
        <dbReference type="ARBA" id="ARBA00022723"/>
    </source>
</evidence>
<evidence type="ECO:0000313" key="7">
    <source>
        <dbReference type="Proteomes" id="UP000256845"/>
    </source>
</evidence>
<organism evidence="6 7">
    <name type="scientific">Aestuariispira insulae</name>
    <dbReference type="NCBI Taxonomy" id="1461337"/>
    <lineage>
        <taxon>Bacteria</taxon>
        <taxon>Pseudomonadati</taxon>
        <taxon>Pseudomonadota</taxon>
        <taxon>Alphaproteobacteria</taxon>
        <taxon>Rhodospirillales</taxon>
        <taxon>Kiloniellaceae</taxon>
        <taxon>Aestuariispira</taxon>
    </lineage>
</organism>
<comment type="caution">
    <text evidence="6">The sequence shown here is derived from an EMBL/GenBank/DDBJ whole genome shotgun (WGS) entry which is preliminary data.</text>
</comment>
<gene>
    <name evidence="6" type="ORF">DFP90_11346</name>
</gene>
<evidence type="ECO:0000259" key="5">
    <source>
        <dbReference type="Pfam" id="PF00149"/>
    </source>
</evidence>
<evidence type="ECO:0000256" key="4">
    <source>
        <dbReference type="ARBA" id="ARBA00025742"/>
    </source>
</evidence>
<protein>
    <submittedName>
        <fullName evidence="6">Diethylphosphate phosphodiesterase</fullName>
    </submittedName>
</protein>
<sequence>MLKFIHLTDTHLVGQGVRLYGLDPHQRLKQALADINKHHGDAHSIVITGDLTNWGGEDEYQALADALALSRLPVRLILGNHDHRARFRNAFPDAMADENGYVQDVTDTDFGRMIFLDTLMEGTHAGWLCEERLNWLGARLKETGGPVYLFMHHPPFDIGMPGMDQYGLIQKEEFKAVIHPYKSRIRQIFFGHIHRPIHGEWLGIPFSTLRGTNHQVWMDLEGRADGNLPMSYERPAYGVVLIDQTITLIHEHDYLYDDEIYLGDPPEGLSEYDYATTGFDHHE</sequence>
<dbReference type="SUPFAM" id="SSF56300">
    <property type="entry name" value="Metallo-dependent phosphatases"/>
    <property type="match status" value="1"/>
</dbReference>
<proteinExistence type="inferred from homology"/>